<organism evidence="2 3">
    <name type="scientific">Ramlibacter rhizophilus</name>
    <dbReference type="NCBI Taxonomy" id="1781167"/>
    <lineage>
        <taxon>Bacteria</taxon>
        <taxon>Pseudomonadati</taxon>
        <taxon>Pseudomonadota</taxon>
        <taxon>Betaproteobacteria</taxon>
        <taxon>Burkholderiales</taxon>
        <taxon>Comamonadaceae</taxon>
        <taxon>Ramlibacter</taxon>
    </lineage>
</organism>
<keyword evidence="1" id="KW-1133">Transmembrane helix</keyword>
<proteinExistence type="predicted"/>
<evidence type="ECO:0000313" key="3">
    <source>
        <dbReference type="Proteomes" id="UP000297564"/>
    </source>
</evidence>
<gene>
    <name evidence="2" type="ORF">EZ242_21195</name>
</gene>
<keyword evidence="1" id="KW-0472">Membrane</keyword>
<dbReference type="Pfam" id="PF05545">
    <property type="entry name" value="FixQ"/>
    <property type="match status" value="1"/>
</dbReference>
<keyword evidence="3" id="KW-1185">Reference proteome</keyword>
<dbReference type="InterPro" id="IPR008621">
    <property type="entry name" value="Cbb3-typ_cyt_oxidase_comp"/>
</dbReference>
<protein>
    <submittedName>
        <fullName evidence="2">CcoQ/FixQ family Cbb3-type cytochrome c oxidase assembly chaperone</fullName>
    </submittedName>
</protein>
<dbReference type="RefSeq" id="WP_135287183.1">
    <property type="nucleotide sequence ID" value="NZ_SMLL01000009.1"/>
</dbReference>
<keyword evidence="1" id="KW-0812">Transmembrane</keyword>
<dbReference type="OrthoDB" id="8604580at2"/>
<feature type="transmembrane region" description="Helical" evidence="1">
    <location>
        <begin position="6"/>
        <end position="27"/>
    </location>
</feature>
<dbReference type="Proteomes" id="UP000297564">
    <property type="component" value="Unassembled WGS sequence"/>
</dbReference>
<reference evidence="2 3" key="1">
    <citation type="submission" date="2019-03" db="EMBL/GenBank/DDBJ databases">
        <title>Ramlibacter rhizophilus CCTCC AB2015357, whole genome shotgun sequence.</title>
        <authorList>
            <person name="Zhang X."/>
            <person name="Feng G."/>
            <person name="Zhu H."/>
        </authorList>
    </citation>
    <scope>NUCLEOTIDE SEQUENCE [LARGE SCALE GENOMIC DNA]</scope>
    <source>
        <strain evidence="2 3">CCTCC AB2015357</strain>
    </source>
</reference>
<comment type="caution">
    <text evidence="2">The sequence shown here is derived from an EMBL/GenBank/DDBJ whole genome shotgun (WGS) entry which is preliminary data.</text>
</comment>
<dbReference type="AlphaFoldDB" id="A0A4Z0BCT1"/>
<dbReference type="EMBL" id="SMLL01000009">
    <property type="protein sequence ID" value="TFY96540.1"/>
    <property type="molecule type" value="Genomic_DNA"/>
</dbReference>
<accession>A0A4Z0BCT1</accession>
<sequence length="46" mass="5127">MDITTLRIVATLVSLATFLAIAGWAYARRNRGRFDEAAALPFQNDE</sequence>
<evidence type="ECO:0000313" key="2">
    <source>
        <dbReference type="EMBL" id="TFY96540.1"/>
    </source>
</evidence>
<evidence type="ECO:0000256" key="1">
    <source>
        <dbReference type="SAM" id="Phobius"/>
    </source>
</evidence>
<name>A0A4Z0BCT1_9BURK</name>